<accession>A0ABY7HUY7</accession>
<evidence type="ECO:0000313" key="1">
    <source>
        <dbReference type="EMBL" id="WAT19473.1"/>
    </source>
</evidence>
<keyword evidence="2" id="KW-1185">Reference proteome</keyword>
<gene>
    <name evidence="1" type="ORF">O0R52_10590</name>
</gene>
<sequence length="73" mass="8119">MIYGIDLILDDFFFVVLGVLAVEDGSFESGIARLTALHKIDICNSADVSWPTILTGLLVNHLFYKPCNLFSVR</sequence>
<dbReference type="Proteomes" id="UP001164713">
    <property type="component" value="Chromosome"/>
</dbReference>
<reference evidence="1" key="1">
    <citation type="submission" date="2022-12" db="EMBL/GenBank/DDBJ databases">
        <title>Genomic of Bacillus halotolerans.</title>
        <authorList>
            <person name="Xu G."/>
            <person name="Ding Y."/>
        </authorList>
    </citation>
    <scope>NUCLEOTIDE SEQUENCE</scope>
    <source>
        <strain evidence="1">B13</strain>
    </source>
</reference>
<organism evidence="1 2">
    <name type="scientific">Bacillus halotolerans</name>
    <dbReference type="NCBI Taxonomy" id="260554"/>
    <lineage>
        <taxon>Bacteria</taxon>
        <taxon>Bacillati</taxon>
        <taxon>Bacillota</taxon>
        <taxon>Bacilli</taxon>
        <taxon>Bacillales</taxon>
        <taxon>Bacillaceae</taxon>
        <taxon>Bacillus</taxon>
    </lineage>
</organism>
<dbReference type="RefSeq" id="WP_256766167.1">
    <property type="nucleotide sequence ID" value="NZ_CP101718.1"/>
</dbReference>
<name>A0ABY7HUY7_9BACI</name>
<dbReference type="EMBL" id="CP114066">
    <property type="protein sequence ID" value="WAT19473.1"/>
    <property type="molecule type" value="Genomic_DNA"/>
</dbReference>
<protein>
    <submittedName>
        <fullName evidence="1">Uncharacterized protein</fullName>
    </submittedName>
</protein>
<proteinExistence type="predicted"/>
<evidence type="ECO:0000313" key="2">
    <source>
        <dbReference type="Proteomes" id="UP001164713"/>
    </source>
</evidence>